<keyword evidence="4" id="KW-0408">Iron</keyword>
<dbReference type="GO" id="GO:0051537">
    <property type="term" value="F:2 iron, 2 sulfur cluster binding"/>
    <property type="evidence" value="ECO:0007669"/>
    <property type="project" value="UniProtKB-KW"/>
</dbReference>
<keyword evidence="3" id="KW-0560">Oxidoreductase</keyword>
<dbReference type="InterPro" id="IPR017941">
    <property type="entry name" value="Rieske_2Fe-2S"/>
</dbReference>
<dbReference type="eggNOG" id="COG0665">
    <property type="taxonomic scope" value="Bacteria"/>
</dbReference>
<dbReference type="PANTHER" id="PTHR13847">
    <property type="entry name" value="SARCOSINE DEHYDROGENASE-RELATED"/>
    <property type="match status" value="1"/>
</dbReference>
<evidence type="ECO:0000256" key="5">
    <source>
        <dbReference type="ARBA" id="ARBA00023014"/>
    </source>
</evidence>
<dbReference type="EMBL" id="JRKJ01000008">
    <property type="protein sequence ID" value="KGQ19304.1"/>
    <property type="molecule type" value="Genomic_DNA"/>
</dbReference>
<dbReference type="Pfam" id="PF00355">
    <property type="entry name" value="Rieske"/>
    <property type="match status" value="1"/>
</dbReference>
<proteinExistence type="predicted"/>
<dbReference type="PATRIC" id="fig|1300345.3.peg.1498"/>
<evidence type="ECO:0000256" key="6">
    <source>
        <dbReference type="ARBA" id="ARBA00023157"/>
    </source>
</evidence>
<name>A0A0A2X251_9GAMM</name>
<comment type="caution">
    <text evidence="8">The sequence shown here is derived from an EMBL/GenBank/DDBJ whole genome shotgun (WGS) entry which is preliminary data.</text>
</comment>
<gene>
    <name evidence="8" type="ORF">LF41_2952</name>
</gene>
<protein>
    <submittedName>
        <fullName evidence="8">Oxidoreductase</fullName>
    </submittedName>
</protein>
<sequence>MKSVWQEAVRATPACPQLQGSVKVDIAIVGGGITGLTTAWLLASQGRRVAVLEADRFGAGNTGRSTGNLYGTVGQGLHALREKWSAEIVGQVVALRLLGVDLIERIAAELSIECEFKRVPHFIGCEGEGAHVLSKLESEFDAASAAGLHPQWHERGNAPFGMARALRMDRQAQVNPYAYAAGLAARLQAQGARLFEDSRVFDVDASKGLVKTDAGELVADAIVLATHSPVGFNLVQAEMKASTEYGIAAPAPGGRAFEGIHWLRDTGLSLRATRVGGVLHAVAVGEKHTTGEPGEGNHLARLRSEAMRHFGVEEFTHAWSAEQFRSADGLPYIGRSAHDNVFIATGFGADGLTWGTVAAHALSRQIVEGDVADFALLRPARVTPVKSAKGWAEENATVVKHMVGDRLKHVDHTALADIAAGEGRIIEIDGHTLAVHRRDDGSVVALSPVCPHLKCRVAWNGDARTWDCPCHGSRFRADGRLLDGPAHKDLEVIEVRGGG</sequence>
<dbReference type="STRING" id="1300345.LF41_2952"/>
<evidence type="ECO:0000313" key="9">
    <source>
        <dbReference type="Proteomes" id="UP000030518"/>
    </source>
</evidence>
<evidence type="ECO:0000259" key="7">
    <source>
        <dbReference type="PROSITE" id="PS51296"/>
    </source>
</evidence>
<dbReference type="Proteomes" id="UP000030518">
    <property type="component" value="Unassembled WGS sequence"/>
</dbReference>
<reference evidence="8 9" key="1">
    <citation type="submission" date="2014-09" db="EMBL/GenBank/DDBJ databases">
        <title>Genome sequences of Lysobacter dokdonensis DS-58.</title>
        <authorList>
            <person name="Kim J.F."/>
            <person name="Kwak M.-J."/>
        </authorList>
    </citation>
    <scope>NUCLEOTIDE SEQUENCE [LARGE SCALE GENOMIC DNA]</scope>
    <source>
        <strain evidence="8 9">DS-58</strain>
    </source>
</reference>
<dbReference type="InterPro" id="IPR036922">
    <property type="entry name" value="Rieske_2Fe-2S_sf"/>
</dbReference>
<dbReference type="SUPFAM" id="SSF50022">
    <property type="entry name" value="ISP domain"/>
    <property type="match status" value="1"/>
</dbReference>
<evidence type="ECO:0000256" key="4">
    <source>
        <dbReference type="ARBA" id="ARBA00023004"/>
    </source>
</evidence>
<dbReference type="Gene3D" id="2.102.10.10">
    <property type="entry name" value="Rieske [2Fe-2S] iron-sulphur domain"/>
    <property type="match status" value="1"/>
</dbReference>
<dbReference type="Gene3D" id="3.30.9.10">
    <property type="entry name" value="D-Amino Acid Oxidase, subunit A, domain 2"/>
    <property type="match status" value="1"/>
</dbReference>
<keyword evidence="6" id="KW-1015">Disulfide bond</keyword>
<dbReference type="GO" id="GO:0046872">
    <property type="term" value="F:metal ion binding"/>
    <property type="evidence" value="ECO:0007669"/>
    <property type="project" value="UniProtKB-KW"/>
</dbReference>
<dbReference type="OrthoDB" id="311718at2"/>
<dbReference type="PROSITE" id="PS51296">
    <property type="entry name" value="RIESKE"/>
    <property type="match status" value="1"/>
</dbReference>
<evidence type="ECO:0000313" key="8">
    <source>
        <dbReference type="EMBL" id="KGQ19304.1"/>
    </source>
</evidence>
<evidence type="ECO:0000256" key="2">
    <source>
        <dbReference type="ARBA" id="ARBA00022723"/>
    </source>
</evidence>
<dbReference type="PRINTS" id="PR00162">
    <property type="entry name" value="RIESKE"/>
</dbReference>
<dbReference type="GO" id="GO:0005737">
    <property type="term" value="C:cytoplasm"/>
    <property type="evidence" value="ECO:0007669"/>
    <property type="project" value="TreeGrafter"/>
</dbReference>
<keyword evidence="2" id="KW-0479">Metal-binding</keyword>
<dbReference type="GO" id="GO:0016020">
    <property type="term" value="C:membrane"/>
    <property type="evidence" value="ECO:0007669"/>
    <property type="project" value="InterPro"/>
</dbReference>
<accession>A0A0A2X251</accession>
<evidence type="ECO:0000256" key="1">
    <source>
        <dbReference type="ARBA" id="ARBA00022714"/>
    </source>
</evidence>
<dbReference type="RefSeq" id="WP_036168221.1">
    <property type="nucleotide sequence ID" value="NZ_JRKJ01000008.1"/>
</dbReference>
<keyword evidence="9" id="KW-1185">Reference proteome</keyword>
<dbReference type="AlphaFoldDB" id="A0A0A2X251"/>
<dbReference type="GO" id="GO:0016491">
    <property type="term" value="F:oxidoreductase activity"/>
    <property type="evidence" value="ECO:0007669"/>
    <property type="project" value="UniProtKB-KW"/>
</dbReference>
<evidence type="ECO:0000256" key="3">
    <source>
        <dbReference type="ARBA" id="ARBA00023002"/>
    </source>
</evidence>
<dbReference type="eggNOG" id="COG0723">
    <property type="taxonomic scope" value="Bacteria"/>
</dbReference>
<dbReference type="Gene3D" id="3.50.50.60">
    <property type="entry name" value="FAD/NAD(P)-binding domain"/>
    <property type="match status" value="1"/>
</dbReference>
<organism evidence="8 9">
    <name type="scientific">Lysobacter dokdonensis DS-58</name>
    <dbReference type="NCBI Taxonomy" id="1300345"/>
    <lineage>
        <taxon>Bacteria</taxon>
        <taxon>Pseudomonadati</taxon>
        <taxon>Pseudomonadota</taxon>
        <taxon>Gammaproteobacteria</taxon>
        <taxon>Lysobacterales</taxon>
        <taxon>Lysobacteraceae</taxon>
        <taxon>Noviluteimonas</taxon>
    </lineage>
</organism>
<dbReference type="PANTHER" id="PTHR13847:SF274">
    <property type="entry name" value="RIESKE 2FE-2S IRON-SULFUR PROTEIN YHFW-RELATED"/>
    <property type="match status" value="1"/>
</dbReference>
<feature type="domain" description="Rieske" evidence="7">
    <location>
        <begin position="410"/>
        <end position="499"/>
    </location>
</feature>
<dbReference type="InterPro" id="IPR036188">
    <property type="entry name" value="FAD/NAD-bd_sf"/>
</dbReference>
<dbReference type="InterPro" id="IPR006076">
    <property type="entry name" value="FAD-dep_OxRdtase"/>
</dbReference>
<keyword evidence="5" id="KW-0411">Iron-sulfur</keyword>
<dbReference type="SUPFAM" id="SSF51905">
    <property type="entry name" value="FAD/NAD(P)-binding domain"/>
    <property type="match status" value="1"/>
</dbReference>
<dbReference type="InterPro" id="IPR005805">
    <property type="entry name" value="Rieske_Fe-S_prot_C"/>
</dbReference>
<keyword evidence="1" id="KW-0001">2Fe-2S</keyword>
<dbReference type="Pfam" id="PF01266">
    <property type="entry name" value="DAO"/>
    <property type="match status" value="1"/>
</dbReference>